<evidence type="ECO:0000313" key="2">
    <source>
        <dbReference type="EMBL" id="SLN60319.1"/>
    </source>
</evidence>
<dbReference type="Proteomes" id="UP000193827">
    <property type="component" value="Unassembled WGS sequence"/>
</dbReference>
<proteinExistence type="predicted"/>
<keyword evidence="3" id="KW-1185">Reference proteome</keyword>
<evidence type="ECO:0000313" key="3">
    <source>
        <dbReference type="Proteomes" id="UP000193827"/>
    </source>
</evidence>
<evidence type="ECO:0000256" key="1">
    <source>
        <dbReference type="SAM" id="MobiDB-lite"/>
    </source>
</evidence>
<reference evidence="2" key="1">
    <citation type="submission" date="2017-03" db="EMBL/GenBank/DDBJ databases">
        <authorList>
            <person name="Afonso C.L."/>
            <person name="Miller P.J."/>
            <person name="Scott M.A."/>
            <person name="Spackman E."/>
            <person name="Goraichik I."/>
            <person name="Dimitrov K.M."/>
            <person name="Suarez D.L."/>
            <person name="Swayne D.E."/>
        </authorList>
    </citation>
    <scope>NUCLEOTIDE SEQUENCE [LARGE SCALE GENOMIC DNA]</scope>
    <source>
        <strain evidence="2">CECT 8287</strain>
    </source>
</reference>
<gene>
    <name evidence="2" type="ORF">PEL8287_03276</name>
</gene>
<protein>
    <submittedName>
        <fullName evidence="2">Uncharacterized protein</fullName>
    </submittedName>
</protein>
<accession>A0A1Y5TC25</accession>
<feature type="compositionally biased region" description="Basic and acidic residues" evidence="1">
    <location>
        <begin position="16"/>
        <end position="32"/>
    </location>
</feature>
<dbReference type="AlphaFoldDB" id="A0A1Y5TC25"/>
<organism evidence="2 3">
    <name type="scientific">Roseovarius litorisediminis</name>
    <dbReference type="NCBI Taxonomy" id="1312363"/>
    <lineage>
        <taxon>Bacteria</taxon>
        <taxon>Pseudomonadati</taxon>
        <taxon>Pseudomonadota</taxon>
        <taxon>Alphaproteobacteria</taxon>
        <taxon>Rhodobacterales</taxon>
        <taxon>Roseobacteraceae</taxon>
        <taxon>Roseovarius</taxon>
    </lineage>
</organism>
<dbReference type="EMBL" id="FWFL01000009">
    <property type="protein sequence ID" value="SLN60319.1"/>
    <property type="molecule type" value="Genomic_DNA"/>
</dbReference>
<feature type="region of interest" description="Disordered" evidence="1">
    <location>
        <begin position="16"/>
        <end position="45"/>
    </location>
</feature>
<name>A0A1Y5TC25_9RHOB</name>
<sequence length="45" mass="5359">MLNVLAKTFMTATRSEPRNHWKNHTRFDDRHQAQLFPHAIGGRRD</sequence>